<dbReference type="GeneTree" id="ENSGT00950000182990"/>
<reference evidence="9" key="3">
    <citation type="journal article" date="2014" name="Nature">
        <title>Elephant shark genome provides unique insights into gnathostome evolution.</title>
        <authorList>
            <consortium name="International Elephant Shark Genome Sequencing Consortium"/>
            <person name="Venkatesh B."/>
            <person name="Lee A.P."/>
            <person name="Ravi V."/>
            <person name="Maurya A.K."/>
            <person name="Lian M.M."/>
            <person name="Swann J.B."/>
            <person name="Ohta Y."/>
            <person name="Flajnik M.F."/>
            <person name="Sutoh Y."/>
            <person name="Kasahara M."/>
            <person name="Hoon S."/>
            <person name="Gangu V."/>
            <person name="Roy S.W."/>
            <person name="Irimia M."/>
            <person name="Korzh V."/>
            <person name="Kondrychyn I."/>
            <person name="Lim Z.W."/>
            <person name="Tay B.H."/>
            <person name="Tohari S."/>
            <person name="Kong K.W."/>
            <person name="Ho S."/>
            <person name="Lorente-Galdos B."/>
            <person name="Quilez J."/>
            <person name="Marques-Bonet T."/>
            <person name="Raney B.J."/>
            <person name="Ingham P.W."/>
            <person name="Tay A."/>
            <person name="Hillier L.W."/>
            <person name="Minx P."/>
            <person name="Boehm T."/>
            <person name="Wilson R.K."/>
            <person name="Brenner S."/>
            <person name="Warren W.C."/>
        </authorList>
    </citation>
    <scope>NUCLEOTIDE SEQUENCE [LARGE SCALE GENOMIC DNA]</scope>
</reference>
<evidence type="ECO:0000256" key="4">
    <source>
        <dbReference type="ARBA" id="ARBA00023098"/>
    </source>
</evidence>
<dbReference type="InterPro" id="IPR036400">
    <property type="entry name" value="Cyt_B5-like_heme/steroid_sf"/>
</dbReference>
<evidence type="ECO:0000256" key="2">
    <source>
        <dbReference type="ARBA" id="ARBA00022516"/>
    </source>
</evidence>
<evidence type="ECO:0000313" key="8">
    <source>
        <dbReference type="Ensembl" id="ENSCMIP00000026751.1"/>
    </source>
</evidence>
<keyword evidence="6" id="KW-1133">Transmembrane helix</keyword>
<dbReference type="AlphaFoldDB" id="A0A4W3IH24"/>
<feature type="transmembrane region" description="Helical" evidence="6">
    <location>
        <begin position="259"/>
        <end position="282"/>
    </location>
</feature>
<dbReference type="Pfam" id="PF00173">
    <property type="entry name" value="Cyt-b5"/>
    <property type="match status" value="1"/>
</dbReference>
<reference evidence="9" key="2">
    <citation type="journal article" date="2007" name="PLoS Biol.">
        <title>Survey sequencing and comparative analysis of the elephant shark (Callorhinchus milii) genome.</title>
        <authorList>
            <person name="Venkatesh B."/>
            <person name="Kirkness E.F."/>
            <person name="Loh Y.H."/>
            <person name="Halpern A.L."/>
            <person name="Lee A.P."/>
            <person name="Johnson J."/>
            <person name="Dandona N."/>
            <person name="Viswanathan L.D."/>
            <person name="Tay A."/>
            <person name="Venter J.C."/>
            <person name="Strausberg R.L."/>
            <person name="Brenner S."/>
        </authorList>
    </citation>
    <scope>NUCLEOTIDE SEQUENCE [LARGE SCALE GENOMIC DNA]</scope>
</reference>
<dbReference type="PROSITE" id="PS50255">
    <property type="entry name" value="CYTOCHROME_B5_2"/>
    <property type="match status" value="1"/>
</dbReference>
<dbReference type="OMA" id="LYNCNYF"/>
<dbReference type="Gene3D" id="3.10.120.10">
    <property type="entry name" value="Cytochrome b5-like heme/steroid binding domain"/>
    <property type="match status" value="1"/>
</dbReference>
<keyword evidence="4" id="KW-0443">Lipid metabolism</keyword>
<dbReference type="InterPro" id="IPR001199">
    <property type="entry name" value="Cyt_B5-like_heme/steroid-bd"/>
</dbReference>
<dbReference type="PRINTS" id="PR00363">
    <property type="entry name" value="CYTOCHROMEB5"/>
</dbReference>
<dbReference type="InParanoid" id="A0A4W3IH24"/>
<dbReference type="PANTHER" id="PTHR19353:SF57">
    <property type="entry name" value="ACYL-COA (8-3)-DESATURASE"/>
    <property type="match status" value="1"/>
</dbReference>
<accession>A0A4W3IH24</accession>
<dbReference type="GO" id="GO:0006636">
    <property type="term" value="P:unsaturated fatty acid biosynthetic process"/>
    <property type="evidence" value="ECO:0007669"/>
    <property type="project" value="UniProtKB-UniPathway"/>
</dbReference>
<keyword evidence="9" id="KW-1185">Reference proteome</keyword>
<dbReference type="SUPFAM" id="SSF55856">
    <property type="entry name" value="Cytochrome b5-like heme/steroid binding domain"/>
    <property type="match status" value="1"/>
</dbReference>
<evidence type="ECO:0000256" key="1">
    <source>
        <dbReference type="ARBA" id="ARBA00005105"/>
    </source>
</evidence>
<sequence length="422" mass="48722">MGAGTESGVCPRLLTWEEVQRHSSRADRWLVIHRKVYDISQFSHRHPGGSRVIGHYAGQDATDPFTAFHINQSLVSKYLGSLLIGELAPAEPSVERWKSASVTGDFRELRAVVESSDLLSPNKLFFAGMLAHILLLDVTAWITLWYFGTSYLPFLISTLLLGTVQAQAGWLQHDFGHLSVFSKSKWNHLVHQFVIGHLKGAPASWWNHMHFQHHAKPNCYHKDPDINMHPLLFVLGKKLSVEVGKQKMRHMPYQHQHRYFFLIGPPALLPLYFQWYIFYFAVQRKKWAVSISQESRGGGMGWGGLFIESNWFVWVTQMNHIPMNIDHDQKEDWLTMQLHATCNVHQSLFNDWFTGHLNFQIEHHLFPTMPRHNFHKVAPLVRSLCAKHGLDYQSKPLLMAFADIVHSLKESGELWLDAYLHK</sequence>
<feature type="domain" description="Cytochrome b5 heme-binding" evidence="7">
    <location>
        <begin position="11"/>
        <end position="88"/>
    </location>
</feature>
<proteinExistence type="predicted"/>
<dbReference type="CDD" id="cd03506">
    <property type="entry name" value="Delta6-FADS-like"/>
    <property type="match status" value="1"/>
</dbReference>
<dbReference type="InterPro" id="IPR005804">
    <property type="entry name" value="FA_desaturase_dom"/>
</dbReference>
<dbReference type="Proteomes" id="UP000314986">
    <property type="component" value="Unassembled WGS sequence"/>
</dbReference>
<reference evidence="8" key="5">
    <citation type="submission" date="2025-09" db="UniProtKB">
        <authorList>
            <consortium name="Ensembl"/>
        </authorList>
    </citation>
    <scope>IDENTIFICATION</scope>
</reference>
<dbReference type="Ensembl" id="ENSCMIT00000027181.1">
    <property type="protein sequence ID" value="ENSCMIP00000026751.1"/>
    <property type="gene ID" value="ENSCMIG00000011687.1"/>
</dbReference>
<keyword evidence="3" id="KW-0276">Fatty acid metabolism</keyword>
<comment type="pathway">
    <text evidence="1">Lipid metabolism; polyunsaturated fatty acid biosynthesis.</text>
</comment>
<reference evidence="8" key="4">
    <citation type="submission" date="2025-08" db="UniProtKB">
        <authorList>
            <consortium name="Ensembl"/>
        </authorList>
    </citation>
    <scope>IDENTIFICATION</scope>
</reference>
<keyword evidence="6" id="KW-0812">Transmembrane</keyword>
<dbReference type="PANTHER" id="PTHR19353">
    <property type="entry name" value="FATTY ACID DESATURASE 2"/>
    <property type="match status" value="1"/>
</dbReference>
<evidence type="ECO:0000256" key="5">
    <source>
        <dbReference type="ARBA" id="ARBA00023160"/>
    </source>
</evidence>
<evidence type="ECO:0000313" key="9">
    <source>
        <dbReference type="Proteomes" id="UP000314986"/>
    </source>
</evidence>
<keyword evidence="5" id="KW-0275">Fatty acid biosynthesis</keyword>
<dbReference type="GO" id="GO:0016717">
    <property type="term" value="F:oxidoreductase activity, acting on paired donors, with oxidation of a pair of donors resulting in the reduction of molecular oxygen to two molecules of water"/>
    <property type="evidence" value="ECO:0007669"/>
    <property type="project" value="TreeGrafter"/>
</dbReference>
<protein>
    <recommendedName>
        <fullName evidence="7">Cytochrome b5 heme-binding domain-containing protein</fullName>
    </recommendedName>
</protein>
<keyword evidence="6" id="KW-0472">Membrane</keyword>
<dbReference type="PIRSF" id="PIRSF015921">
    <property type="entry name" value="FA_sphinglp_des"/>
    <property type="match status" value="1"/>
</dbReference>
<name>A0A4W3IH24_CALMI</name>
<dbReference type="InterPro" id="IPR012171">
    <property type="entry name" value="Fatty_acid_desaturase"/>
</dbReference>
<evidence type="ECO:0000256" key="6">
    <source>
        <dbReference type="SAM" id="Phobius"/>
    </source>
</evidence>
<evidence type="ECO:0000259" key="7">
    <source>
        <dbReference type="PROSITE" id="PS50255"/>
    </source>
</evidence>
<dbReference type="STRING" id="7868.ENSCMIP00000026751"/>
<evidence type="ECO:0000256" key="3">
    <source>
        <dbReference type="ARBA" id="ARBA00022832"/>
    </source>
</evidence>
<dbReference type="GO" id="GO:0016020">
    <property type="term" value="C:membrane"/>
    <property type="evidence" value="ECO:0007669"/>
    <property type="project" value="TreeGrafter"/>
</dbReference>
<reference evidence="9" key="1">
    <citation type="journal article" date="2006" name="Science">
        <title>Ancient noncoding elements conserved in the human genome.</title>
        <authorList>
            <person name="Venkatesh B."/>
            <person name="Kirkness E.F."/>
            <person name="Loh Y.H."/>
            <person name="Halpern A.L."/>
            <person name="Lee A.P."/>
            <person name="Johnson J."/>
            <person name="Dandona N."/>
            <person name="Viswanathan L.D."/>
            <person name="Tay A."/>
            <person name="Venter J.C."/>
            <person name="Strausberg R.L."/>
            <person name="Brenner S."/>
        </authorList>
    </citation>
    <scope>NUCLEOTIDE SEQUENCE [LARGE SCALE GENOMIC DNA]</scope>
</reference>
<dbReference type="Pfam" id="PF00487">
    <property type="entry name" value="FA_desaturase"/>
    <property type="match status" value="1"/>
</dbReference>
<dbReference type="UniPathway" id="UPA00658"/>
<organism evidence="8 9">
    <name type="scientific">Callorhinchus milii</name>
    <name type="common">Ghost shark</name>
    <dbReference type="NCBI Taxonomy" id="7868"/>
    <lineage>
        <taxon>Eukaryota</taxon>
        <taxon>Metazoa</taxon>
        <taxon>Chordata</taxon>
        <taxon>Craniata</taxon>
        <taxon>Vertebrata</taxon>
        <taxon>Chondrichthyes</taxon>
        <taxon>Holocephali</taxon>
        <taxon>Chimaeriformes</taxon>
        <taxon>Callorhinchidae</taxon>
        <taxon>Callorhinchus</taxon>
    </lineage>
</organism>
<dbReference type="SMART" id="SM01117">
    <property type="entry name" value="Cyt-b5"/>
    <property type="match status" value="1"/>
</dbReference>
<keyword evidence="2" id="KW-0444">Lipid biosynthesis</keyword>